<dbReference type="PANTHER" id="PTHR30290">
    <property type="entry name" value="PERIPLASMIC BINDING COMPONENT OF ABC TRANSPORTER"/>
    <property type="match status" value="1"/>
</dbReference>
<dbReference type="GO" id="GO:1904680">
    <property type="term" value="F:peptide transmembrane transporter activity"/>
    <property type="evidence" value="ECO:0007669"/>
    <property type="project" value="TreeGrafter"/>
</dbReference>
<dbReference type="AlphaFoldDB" id="X1VI64"/>
<dbReference type="InterPro" id="IPR000914">
    <property type="entry name" value="SBP_5_dom"/>
</dbReference>
<dbReference type="EMBL" id="BARW01032598">
    <property type="protein sequence ID" value="GAJ14711.1"/>
    <property type="molecule type" value="Genomic_DNA"/>
</dbReference>
<dbReference type="Gene3D" id="3.40.190.10">
    <property type="entry name" value="Periplasmic binding protein-like II"/>
    <property type="match status" value="1"/>
</dbReference>
<accession>X1VI64</accession>
<sequence>MSLGLTPFAAPVLDTLLVGDIDKYGLRGTGIYEFQAWDEIPVGFHKGALAESWEVTAERLTFHIRPGVYWTGKEGVMEPREVTAEDIAWSLNRYVRESPGFGPPGNLLTENGGWIDSIYATDNTVVIEASRFSALWLNYPISGWCHGYIPPESVAAGLDDWDNLVG</sequence>
<evidence type="ECO:0000256" key="1">
    <source>
        <dbReference type="ARBA" id="ARBA00005695"/>
    </source>
</evidence>
<dbReference type="Pfam" id="PF00496">
    <property type="entry name" value="SBP_bac_5"/>
    <property type="match status" value="1"/>
</dbReference>
<protein>
    <recommendedName>
        <fullName evidence="4">Solute-binding protein family 5 domain-containing protein</fullName>
    </recommendedName>
</protein>
<organism evidence="5">
    <name type="scientific">marine sediment metagenome</name>
    <dbReference type="NCBI Taxonomy" id="412755"/>
    <lineage>
        <taxon>unclassified sequences</taxon>
        <taxon>metagenomes</taxon>
        <taxon>ecological metagenomes</taxon>
    </lineage>
</organism>
<feature type="domain" description="Solute-binding protein family 5" evidence="4">
    <location>
        <begin position="47"/>
        <end position="126"/>
    </location>
</feature>
<dbReference type="InterPro" id="IPR039424">
    <property type="entry name" value="SBP_5"/>
</dbReference>
<evidence type="ECO:0000259" key="4">
    <source>
        <dbReference type="Pfam" id="PF00496"/>
    </source>
</evidence>
<dbReference type="SUPFAM" id="SSF53850">
    <property type="entry name" value="Periplasmic binding protein-like II"/>
    <property type="match status" value="1"/>
</dbReference>
<reference evidence="5" key="1">
    <citation type="journal article" date="2014" name="Front. Microbiol.">
        <title>High frequency of phylogenetically diverse reductive dehalogenase-homologous genes in deep subseafloor sedimentary metagenomes.</title>
        <authorList>
            <person name="Kawai M."/>
            <person name="Futagami T."/>
            <person name="Toyoda A."/>
            <person name="Takaki Y."/>
            <person name="Nishi S."/>
            <person name="Hori S."/>
            <person name="Arai W."/>
            <person name="Tsubouchi T."/>
            <person name="Morono Y."/>
            <person name="Uchiyama I."/>
            <person name="Ito T."/>
            <person name="Fujiyama A."/>
            <person name="Inagaki F."/>
            <person name="Takami H."/>
        </authorList>
    </citation>
    <scope>NUCLEOTIDE SEQUENCE</scope>
    <source>
        <strain evidence="5">Expedition CK06-06</strain>
    </source>
</reference>
<comment type="caution">
    <text evidence="5">The sequence shown here is derived from an EMBL/GenBank/DDBJ whole genome shotgun (WGS) entry which is preliminary data.</text>
</comment>
<evidence type="ECO:0000313" key="5">
    <source>
        <dbReference type="EMBL" id="GAJ14711.1"/>
    </source>
</evidence>
<keyword evidence="3" id="KW-0732">Signal</keyword>
<evidence type="ECO:0000256" key="2">
    <source>
        <dbReference type="ARBA" id="ARBA00022448"/>
    </source>
</evidence>
<feature type="non-terminal residue" evidence="5">
    <location>
        <position position="166"/>
    </location>
</feature>
<dbReference type="PANTHER" id="PTHR30290:SF9">
    <property type="entry name" value="OLIGOPEPTIDE-BINDING PROTEIN APPA"/>
    <property type="match status" value="1"/>
</dbReference>
<keyword evidence="2" id="KW-0813">Transport</keyword>
<comment type="similarity">
    <text evidence="1">Belongs to the bacterial solute-binding protein 5 family.</text>
</comment>
<evidence type="ECO:0000256" key="3">
    <source>
        <dbReference type="ARBA" id="ARBA00022729"/>
    </source>
</evidence>
<name>X1VI64_9ZZZZ</name>
<gene>
    <name evidence="5" type="ORF">S12H4_51561</name>
</gene>
<proteinExistence type="inferred from homology"/>
<dbReference type="GO" id="GO:0015833">
    <property type="term" value="P:peptide transport"/>
    <property type="evidence" value="ECO:0007669"/>
    <property type="project" value="TreeGrafter"/>
</dbReference>